<keyword evidence="2" id="KW-1185">Reference proteome</keyword>
<reference evidence="2" key="1">
    <citation type="journal article" date="2019" name="Int. J. Syst. Evol. Microbiol.">
        <title>The Global Catalogue of Microorganisms (GCM) 10K type strain sequencing project: providing services to taxonomists for standard genome sequencing and annotation.</title>
        <authorList>
            <consortium name="The Broad Institute Genomics Platform"/>
            <consortium name="The Broad Institute Genome Sequencing Center for Infectious Disease"/>
            <person name="Wu L."/>
            <person name="Ma J."/>
        </authorList>
    </citation>
    <scope>NUCLEOTIDE SEQUENCE [LARGE SCALE GENOMIC DNA]</scope>
    <source>
        <strain evidence="2">KACC 14249</strain>
    </source>
</reference>
<evidence type="ECO:0000313" key="1">
    <source>
        <dbReference type="EMBL" id="MFC6009096.1"/>
    </source>
</evidence>
<dbReference type="Proteomes" id="UP001596189">
    <property type="component" value="Unassembled WGS sequence"/>
</dbReference>
<name>A0ABW1JI90_9ACTN</name>
<accession>A0ABW1JI90</accession>
<dbReference type="RefSeq" id="WP_345717624.1">
    <property type="nucleotide sequence ID" value="NZ_BAABFP010000007.1"/>
</dbReference>
<comment type="caution">
    <text evidence="1">The sequence shown here is derived from an EMBL/GenBank/DDBJ whole genome shotgun (WGS) entry which is preliminary data.</text>
</comment>
<dbReference type="EMBL" id="JBHSRD010000008">
    <property type="protein sequence ID" value="MFC6009096.1"/>
    <property type="molecule type" value="Genomic_DNA"/>
</dbReference>
<gene>
    <name evidence="1" type="ORF">ACFQDO_18330</name>
</gene>
<evidence type="ECO:0000313" key="2">
    <source>
        <dbReference type="Proteomes" id="UP001596189"/>
    </source>
</evidence>
<sequence>MTENSGRPDDSGDVVLTASRWQFRQLITANPNHFGTFPDLPFEVVEPMQGNTAYEEVQCVSYSPTRDRIEATINVKQTFGYSGGPCTSGSFEHLRFYVDYGSGWEDAGPAAIKVHDFAAGRDCPGDPLHPISYVASVKHTPHRRWCGTPVLPRVRVILSWNLPPTPGDPDFPPVWGDVHECHVQIAPRRFFFGDIIQYIPSKVLDTLPAKVIEQTPIPHPDPDPGPLMDLAELTTRYRQDDVPAHRFAFPQLMALSDTAGVGGQALASSALVAQASKLNLSEILKQLEDTKGDVDFEELECLGLDEGISSLVATFNVKKNSGYSGGPCTAGSKEYVAFWADWDDDCRYTYLGTVEVVVHDYDLPDGGLCYAAIQPIDLGALRRPCDKPRINRVRAVLSWGSPPSTTDPDKLPTWGNRIDRHVQVEPGPTYDGTAHFTIVGGVAANKVNLITGLTDPGATLGTSTVPLNPPLCPFAGQVTLQGPNDPTLAGHQYRIKATNLGGGGFHYLDTAFGVVDSNGNPGTVTPTPGTGWAPWPTWTSNTEGFLGVHTPGGNDQWDYTLELDVAGNTVDTARVQLDNLVRNEVDALDTVNAGDLWLDTAGACKVPKAELNARFVARDLHFSSWSLSLLGGPGGNPPQPPLHLPGNLPMLPTSSQTPLSGTDFTIDLTDPMLAPCGYVVRLTIVDRAIVNSVTQGQHATIDRGICLE</sequence>
<protein>
    <submittedName>
        <fullName evidence="1">Uncharacterized protein</fullName>
    </submittedName>
</protein>
<organism evidence="1 2">
    <name type="scientific">Angustibacter luteus</name>
    <dbReference type="NCBI Taxonomy" id="658456"/>
    <lineage>
        <taxon>Bacteria</taxon>
        <taxon>Bacillati</taxon>
        <taxon>Actinomycetota</taxon>
        <taxon>Actinomycetes</taxon>
        <taxon>Kineosporiales</taxon>
        <taxon>Kineosporiaceae</taxon>
    </lineage>
</organism>
<proteinExistence type="predicted"/>